<dbReference type="EMBL" id="CP019697">
    <property type="protein sequence ID" value="AQS50378.1"/>
    <property type="molecule type" value="Genomic_DNA"/>
</dbReference>
<dbReference type="InterPro" id="IPR035965">
    <property type="entry name" value="PAS-like_dom_sf"/>
</dbReference>
<keyword evidence="1" id="KW-0812">Transmembrane</keyword>
<organism evidence="2 3">
    <name type="scientific">Paenalcaligenes hominis</name>
    <dbReference type="NCBI Taxonomy" id="643674"/>
    <lineage>
        <taxon>Bacteria</taxon>
        <taxon>Pseudomonadati</taxon>
        <taxon>Pseudomonadota</taxon>
        <taxon>Betaproteobacteria</taxon>
        <taxon>Burkholderiales</taxon>
        <taxon>Alcaligenaceae</taxon>
        <taxon>Paenalcaligenes</taxon>
    </lineage>
</organism>
<dbReference type="SUPFAM" id="SSF55785">
    <property type="entry name" value="PYP-like sensor domain (PAS domain)"/>
    <property type="match status" value="1"/>
</dbReference>
<evidence type="ECO:0008006" key="4">
    <source>
        <dbReference type="Google" id="ProtNLM"/>
    </source>
</evidence>
<dbReference type="AlphaFoldDB" id="A0A1U9JX83"/>
<dbReference type="KEGG" id="phn:PAEH1_00345"/>
<protein>
    <recommendedName>
        <fullName evidence="4">PAS fold-3 domain-containing protein</fullName>
    </recommendedName>
</protein>
<feature type="transmembrane region" description="Helical" evidence="1">
    <location>
        <begin position="103"/>
        <end position="123"/>
    </location>
</feature>
<name>A0A1U9JX83_9BURK</name>
<proteinExistence type="predicted"/>
<dbReference type="Gene3D" id="3.30.450.20">
    <property type="entry name" value="PAS domain"/>
    <property type="match status" value="1"/>
</dbReference>
<dbReference type="OrthoDB" id="9806477at2"/>
<evidence type="ECO:0000313" key="3">
    <source>
        <dbReference type="Proteomes" id="UP000189369"/>
    </source>
</evidence>
<reference evidence="2 3" key="1">
    <citation type="submission" date="2017-01" db="EMBL/GenBank/DDBJ databases">
        <title>Complete Genome Sequence of Paenalcaligenes hominis, Isolated from a paraplegic Patient with neurogenic bladder.</title>
        <authorList>
            <person name="Mukhopadhyay R."/>
            <person name="Joaquin J."/>
            <person name="Hogue R."/>
            <person name="Kilaru A."/>
            <person name="Jospin G."/>
            <person name="Mars K."/>
            <person name="Eisen J.A."/>
            <person name="Chaturvedi V."/>
        </authorList>
    </citation>
    <scope>NUCLEOTIDE SEQUENCE [LARGE SCALE GENOMIC DNA]</scope>
    <source>
        <strain evidence="2 3">15S00501</strain>
    </source>
</reference>
<keyword evidence="1" id="KW-1133">Transmembrane helix</keyword>
<keyword evidence="1" id="KW-0472">Membrane</keyword>
<dbReference type="Proteomes" id="UP000189369">
    <property type="component" value="Chromosome"/>
</dbReference>
<evidence type="ECO:0000313" key="2">
    <source>
        <dbReference type="EMBL" id="AQS50378.1"/>
    </source>
</evidence>
<evidence type="ECO:0000256" key="1">
    <source>
        <dbReference type="SAM" id="Phobius"/>
    </source>
</evidence>
<gene>
    <name evidence="2" type="ORF">PAEH1_00345</name>
</gene>
<dbReference type="STRING" id="643674.PAEH1_00345"/>
<accession>A0A1U9JX83</accession>
<sequence length="143" mass="16371">MWDTLQAGKPWTGIVKNRRKDGGFYWVHALVCPIIESDQVIGYASVRVRPTDEQIQTAETLYEKINNNTLTGYTLHEGNVVPTGWRKVLSWLKLPFKRTFSFSMLRMVSINAAATLTMAYFAFTGGIPPNTFPWRWAGWRPCL</sequence>